<feature type="repeat" description="NHL" evidence="2">
    <location>
        <begin position="266"/>
        <end position="297"/>
    </location>
</feature>
<dbReference type="Pfam" id="PF08450">
    <property type="entry name" value="SGL"/>
    <property type="match status" value="1"/>
</dbReference>
<dbReference type="PANTHER" id="PTHR13833:SF71">
    <property type="entry name" value="NHL DOMAIN-CONTAINING PROTEIN"/>
    <property type="match status" value="1"/>
</dbReference>
<feature type="domain" description="SMP-30/Gluconolactonase/LRE-like region" evidence="3">
    <location>
        <begin position="109"/>
        <end position="300"/>
    </location>
</feature>
<evidence type="ECO:0000259" key="3">
    <source>
        <dbReference type="Pfam" id="PF08450"/>
    </source>
</evidence>
<dbReference type="InterPro" id="IPR013658">
    <property type="entry name" value="SGL"/>
</dbReference>
<comment type="caution">
    <text evidence="4">The sequence shown here is derived from an EMBL/GenBank/DDBJ whole genome shotgun (WGS) entry which is preliminary data.</text>
</comment>
<dbReference type="PROSITE" id="PS51125">
    <property type="entry name" value="NHL"/>
    <property type="match status" value="1"/>
</dbReference>
<evidence type="ECO:0000256" key="2">
    <source>
        <dbReference type="PROSITE-ProRule" id="PRU00504"/>
    </source>
</evidence>
<dbReference type="EMBL" id="NPDY01000028">
    <property type="protein sequence ID" value="PJZ68234.1"/>
    <property type="molecule type" value="Genomic_DNA"/>
</dbReference>
<evidence type="ECO:0000313" key="5">
    <source>
        <dbReference type="Proteomes" id="UP000231962"/>
    </source>
</evidence>
<dbReference type="InterPro" id="IPR011042">
    <property type="entry name" value="6-blade_b-propeller_TolB-like"/>
</dbReference>
<evidence type="ECO:0000256" key="1">
    <source>
        <dbReference type="ARBA" id="ARBA00022737"/>
    </source>
</evidence>
<accession>A0ABX4P596</accession>
<dbReference type="SUPFAM" id="SSF101898">
    <property type="entry name" value="NHL repeat"/>
    <property type="match status" value="1"/>
</dbReference>
<dbReference type="InterPro" id="IPR001258">
    <property type="entry name" value="NHL_repeat"/>
</dbReference>
<keyword evidence="5" id="KW-1185">Reference proteome</keyword>
<evidence type="ECO:0000313" key="4">
    <source>
        <dbReference type="EMBL" id="PJZ68234.1"/>
    </source>
</evidence>
<protein>
    <recommendedName>
        <fullName evidence="3">SMP-30/Gluconolactonase/LRE-like region domain-containing protein</fullName>
    </recommendedName>
</protein>
<dbReference type="Gene3D" id="2.120.10.30">
    <property type="entry name" value="TolB, C-terminal domain"/>
    <property type="match status" value="2"/>
</dbReference>
<feature type="non-terminal residue" evidence="4">
    <location>
        <position position="1"/>
    </location>
</feature>
<sequence>EGRGPSRDSSLNRIDLCQFLRIFLKIDCRQKTRNNPDSQEQKFKVSNRLMKQKITTFLHFSLPILAAFFSGNCFLFPDPKKTDNTILLALIASQPQVSTLTLTGLSVPITKPEAIGVLSNGSLILGDTGNNRILRISNESTASVLLDSSSPVGGVTLTSPEGISTKSDGTIFVGNTGAASVFKIDSAGTPTLFAGNGTTGNTSTITTNCFEEAEGLVFESSTGFLYVADPPNNQVVKIDTNGAPSISNRLGSGAPGIVDGAENSANFTDPKGAAVDSQGNLFVSDTGNHAIRKITPSGTVSTFAGSKFQISGSSDGVGNSARFNSPYAITIDPNNNLYLVDSGNQTVRKITPDGVVTTIAGIPGVIGNQDGMASSASFDSPRGIVYHAGALYVTTANPSSSKIRKIQLP</sequence>
<keyword evidence="1" id="KW-0677">Repeat</keyword>
<reference evidence="4 5" key="1">
    <citation type="submission" date="2017-07" db="EMBL/GenBank/DDBJ databases">
        <title>Leptospira spp. isolated from tropical soils.</title>
        <authorList>
            <person name="Thibeaux R."/>
            <person name="Iraola G."/>
            <person name="Ferres I."/>
            <person name="Bierque E."/>
            <person name="Girault D."/>
            <person name="Soupe-Gilbert M.-E."/>
            <person name="Picardeau M."/>
            <person name="Goarant C."/>
        </authorList>
    </citation>
    <scope>NUCLEOTIDE SEQUENCE [LARGE SCALE GENOMIC DNA]</scope>
    <source>
        <strain evidence="4 5">FH1-B-C1</strain>
    </source>
</reference>
<organism evidence="4 5">
    <name type="scientific">Leptospira perolatii</name>
    <dbReference type="NCBI Taxonomy" id="2023191"/>
    <lineage>
        <taxon>Bacteria</taxon>
        <taxon>Pseudomonadati</taxon>
        <taxon>Spirochaetota</taxon>
        <taxon>Spirochaetia</taxon>
        <taxon>Leptospirales</taxon>
        <taxon>Leptospiraceae</taxon>
        <taxon>Leptospira</taxon>
    </lineage>
</organism>
<gene>
    <name evidence="4" type="ORF">CH360_17105</name>
</gene>
<dbReference type="PANTHER" id="PTHR13833">
    <property type="match status" value="1"/>
</dbReference>
<proteinExistence type="predicted"/>
<dbReference type="Proteomes" id="UP000231962">
    <property type="component" value="Unassembled WGS sequence"/>
</dbReference>
<name>A0ABX4P596_9LEPT</name>